<name>A0A0F9BH02_9ZZZZ</name>
<organism evidence="1">
    <name type="scientific">marine sediment metagenome</name>
    <dbReference type="NCBI Taxonomy" id="412755"/>
    <lineage>
        <taxon>unclassified sequences</taxon>
        <taxon>metagenomes</taxon>
        <taxon>ecological metagenomes</taxon>
    </lineage>
</organism>
<reference evidence="1" key="1">
    <citation type="journal article" date="2015" name="Nature">
        <title>Complex archaea that bridge the gap between prokaryotes and eukaryotes.</title>
        <authorList>
            <person name="Spang A."/>
            <person name="Saw J.H."/>
            <person name="Jorgensen S.L."/>
            <person name="Zaremba-Niedzwiedzka K."/>
            <person name="Martijn J."/>
            <person name="Lind A.E."/>
            <person name="van Eijk R."/>
            <person name="Schleper C."/>
            <person name="Guy L."/>
            <person name="Ettema T.J."/>
        </authorList>
    </citation>
    <scope>NUCLEOTIDE SEQUENCE</scope>
</reference>
<dbReference type="AlphaFoldDB" id="A0A0F9BH02"/>
<proteinExistence type="predicted"/>
<accession>A0A0F9BH02</accession>
<dbReference type="EMBL" id="LAZR01037826">
    <property type="protein sequence ID" value="KKL21174.1"/>
    <property type="molecule type" value="Genomic_DNA"/>
</dbReference>
<protein>
    <submittedName>
        <fullName evidence="1">Uncharacterized protein</fullName>
    </submittedName>
</protein>
<evidence type="ECO:0000313" key="1">
    <source>
        <dbReference type="EMBL" id="KKL21174.1"/>
    </source>
</evidence>
<gene>
    <name evidence="1" type="ORF">LCGC14_2448070</name>
</gene>
<sequence length="151" mass="17330">MIQFGFSVKRLSFSPRAVLDATERGTRRVLIRFGAFVRRTARQSIRKSKKISQPGRPPKSRIGHLKRLIFFSYDFGPPSVVIGPALFRSTKVKQFPLGLEALEYGGSIRRRRRFSLLTKRIVFKARPFMGPALEKELPKLTGLWRDSIVAR</sequence>
<comment type="caution">
    <text evidence="1">The sequence shown here is derived from an EMBL/GenBank/DDBJ whole genome shotgun (WGS) entry which is preliminary data.</text>
</comment>